<reference evidence="3" key="1">
    <citation type="journal article" date="2020" name="Stud. Mycol.">
        <title>101 Dothideomycetes genomes: a test case for predicting lifestyles and emergence of pathogens.</title>
        <authorList>
            <person name="Haridas S."/>
            <person name="Albert R."/>
            <person name="Binder M."/>
            <person name="Bloem J."/>
            <person name="Labutti K."/>
            <person name="Salamov A."/>
            <person name="Andreopoulos B."/>
            <person name="Baker S."/>
            <person name="Barry K."/>
            <person name="Bills G."/>
            <person name="Bluhm B."/>
            <person name="Cannon C."/>
            <person name="Castanera R."/>
            <person name="Culley D."/>
            <person name="Daum C."/>
            <person name="Ezra D."/>
            <person name="Gonzalez J."/>
            <person name="Henrissat B."/>
            <person name="Kuo A."/>
            <person name="Liang C."/>
            <person name="Lipzen A."/>
            <person name="Lutzoni F."/>
            <person name="Magnuson J."/>
            <person name="Mondo S."/>
            <person name="Nolan M."/>
            <person name="Ohm R."/>
            <person name="Pangilinan J."/>
            <person name="Park H.-J."/>
            <person name="Ramirez L."/>
            <person name="Alfaro M."/>
            <person name="Sun H."/>
            <person name="Tritt A."/>
            <person name="Yoshinaga Y."/>
            <person name="Zwiers L.-H."/>
            <person name="Turgeon B."/>
            <person name="Goodwin S."/>
            <person name="Spatafora J."/>
            <person name="Crous P."/>
            <person name="Grigoriev I."/>
        </authorList>
    </citation>
    <scope>NUCLEOTIDE SEQUENCE</scope>
    <source>
        <strain evidence="3">CBS 125425</strain>
    </source>
</reference>
<dbReference type="InterPro" id="IPR056121">
    <property type="entry name" value="DUF7704"/>
</dbReference>
<evidence type="ECO:0000256" key="1">
    <source>
        <dbReference type="SAM" id="Phobius"/>
    </source>
</evidence>
<gene>
    <name evidence="3" type="ORF">EJ04DRAFT_510039</name>
</gene>
<keyword evidence="1" id="KW-0472">Membrane</keyword>
<dbReference type="PANTHER" id="PTHR37019:SF1">
    <property type="entry name" value="EXPERA DOMAIN-CONTAINING PROTEIN"/>
    <property type="match status" value="1"/>
</dbReference>
<feature type="transmembrane region" description="Helical" evidence="1">
    <location>
        <begin position="7"/>
        <end position="27"/>
    </location>
</feature>
<comment type="caution">
    <text evidence="3">The sequence shown here is derived from an EMBL/GenBank/DDBJ whole genome shotgun (WGS) entry which is preliminary data.</text>
</comment>
<keyword evidence="1" id="KW-0812">Transmembrane</keyword>
<keyword evidence="4" id="KW-1185">Reference proteome</keyword>
<evidence type="ECO:0000313" key="4">
    <source>
        <dbReference type="Proteomes" id="UP000799444"/>
    </source>
</evidence>
<name>A0A9P4R2A1_9PLEO</name>
<dbReference type="Proteomes" id="UP000799444">
    <property type="component" value="Unassembled WGS sequence"/>
</dbReference>
<proteinExistence type="predicted"/>
<sequence>MPAQYPLLYRLFFTWVDPVICVWGAYMDFFDPALVLSSHIPNPKVDIGHIMILRQRGGGMLNFGFISAFLLRYTNDAQIWKMVQIADLVVDFAYFWAVHGALKAQNRLDPTTWRAEDWGAIFITGTATVMRLAFLSGVGLDGSKKKTNKRS</sequence>
<dbReference type="Pfam" id="PF24803">
    <property type="entry name" value="DUF7704"/>
    <property type="match status" value="1"/>
</dbReference>
<organism evidence="3 4">
    <name type="scientific">Polyplosphaeria fusca</name>
    <dbReference type="NCBI Taxonomy" id="682080"/>
    <lineage>
        <taxon>Eukaryota</taxon>
        <taxon>Fungi</taxon>
        <taxon>Dikarya</taxon>
        <taxon>Ascomycota</taxon>
        <taxon>Pezizomycotina</taxon>
        <taxon>Dothideomycetes</taxon>
        <taxon>Pleosporomycetidae</taxon>
        <taxon>Pleosporales</taxon>
        <taxon>Tetraplosphaeriaceae</taxon>
        <taxon>Polyplosphaeria</taxon>
    </lineage>
</organism>
<dbReference type="PANTHER" id="PTHR37019">
    <property type="entry name" value="CHROMOSOME 1, WHOLE GENOME SHOTGUN SEQUENCE"/>
    <property type="match status" value="1"/>
</dbReference>
<dbReference type="AlphaFoldDB" id="A0A9P4R2A1"/>
<keyword evidence="1" id="KW-1133">Transmembrane helix</keyword>
<feature type="transmembrane region" description="Helical" evidence="1">
    <location>
        <begin position="118"/>
        <end position="140"/>
    </location>
</feature>
<accession>A0A9P4R2A1</accession>
<evidence type="ECO:0000313" key="3">
    <source>
        <dbReference type="EMBL" id="KAF2737852.1"/>
    </source>
</evidence>
<feature type="domain" description="DUF7704" evidence="2">
    <location>
        <begin position="6"/>
        <end position="138"/>
    </location>
</feature>
<evidence type="ECO:0000259" key="2">
    <source>
        <dbReference type="Pfam" id="PF24803"/>
    </source>
</evidence>
<dbReference type="EMBL" id="ML996113">
    <property type="protein sequence ID" value="KAF2737852.1"/>
    <property type="molecule type" value="Genomic_DNA"/>
</dbReference>
<dbReference type="OrthoDB" id="5313995at2759"/>
<protein>
    <recommendedName>
        <fullName evidence="2">DUF7704 domain-containing protein</fullName>
    </recommendedName>
</protein>